<evidence type="ECO:0000256" key="1">
    <source>
        <dbReference type="SAM" id="MobiDB-lite"/>
    </source>
</evidence>
<evidence type="ECO:0000313" key="3">
    <source>
        <dbReference type="Proteomes" id="UP000827721"/>
    </source>
</evidence>
<feature type="compositionally biased region" description="Polar residues" evidence="1">
    <location>
        <begin position="155"/>
        <end position="166"/>
    </location>
</feature>
<sequence>MFEYECSRARFVSNQKPRATMASSREEVAVFTDTNLATHIAMAVSPDITAGEFKREIKVHGLMVKRKSSFYHLPDTVAMKHAFHGLKGTWFLRAEARPLIGLDKPRLSQYIDSKIGKNNLNGICCNDSRITSAEGNDIISNGKKGRTESRHGKTPLSQELSRTVPRSNKKRKREKKVSNLVGCSDGVEKGCPVKQLKAKTDENCSSIHMDALPQFTVKTSPRTLHFPSPIYSRRGTSKNEPGNTEVGNRLVRASEKLNVSAWKKSSIISLSRMKKRKLSHHSIASVAKFLVFEISDRDD</sequence>
<dbReference type="EMBL" id="JAFEMO010000015">
    <property type="protein sequence ID" value="KAH7544534.1"/>
    <property type="molecule type" value="Genomic_DNA"/>
</dbReference>
<reference evidence="2 3" key="1">
    <citation type="submission" date="2021-02" db="EMBL/GenBank/DDBJ databases">
        <title>Plant Genome Project.</title>
        <authorList>
            <person name="Zhang R.-G."/>
        </authorList>
    </citation>
    <scope>NUCLEOTIDE SEQUENCE [LARGE SCALE GENOMIC DNA]</scope>
    <source>
        <tissue evidence="2">Leaves</tissue>
    </source>
</reference>
<dbReference type="Proteomes" id="UP000827721">
    <property type="component" value="Unassembled WGS sequence"/>
</dbReference>
<organism evidence="2 3">
    <name type="scientific">Xanthoceras sorbifolium</name>
    <dbReference type="NCBI Taxonomy" id="99658"/>
    <lineage>
        <taxon>Eukaryota</taxon>
        <taxon>Viridiplantae</taxon>
        <taxon>Streptophyta</taxon>
        <taxon>Embryophyta</taxon>
        <taxon>Tracheophyta</taxon>
        <taxon>Spermatophyta</taxon>
        <taxon>Magnoliopsida</taxon>
        <taxon>eudicotyledons</taxon>
        <taxon>Gunneridae</taxon>
        <taxon>Pentapetalae</taxon>
        <taxon>rosids</taxon>
        <taxon>malvids</taxon>
        <taxon>Sapindales</taxon>
        <taxon>Sapindaceae</taxon>
        <taxon>Xanthoceroideae</taxon>
        <taxon>Xanthoceras</taxon>
    </lineage>
</organism>
<comment type="caution">
    <text evidence="2">The sequence shown here is derived from an EMBL/GenBank/DDBJ whole genome shotgun (WGS) entry which is preliminary data.</text>
</comment>
<name>A0ABQ8H2V6_9ROSI</name>
<feature type="region of interest" description="Disordered" evidence="1">
    <location>
        <begin position="135"/>
        <end position="177"/>
    </location>
</feature>
<protein>
    <submittedName>
        <fullName evidence="2">Uncharacterized protein</fullName>
    </submittedName>
</protein>
<keyword evidence="3" id="KW-1185">Reference proteome</keyword>
<evidence type="ECO:0000313" key="2">
    <source>
        <dbReference type="EMBL" id="KAH7544534.1"/>
    </source>
</evidence>
<proteinExistence type="predicted"/>
<gene>
    <name evidence="2" type="ORF">JRO89_XS15G0182200</name>
</gene>
<accession>A0ABQ8H2V6</accession>